<keyword evidence="6" id="KW-0378">Hydrolase</keyword>
<dbReference type="EMBL" id="LR899014">
    <property type="protein sequence ID" value="CAD7092551.1"/>
    <property type="molecule type" value="Genomic_DNA"/>
</dbReference>
<keyword evidence="3" id="KW-0507">mRNA processing</keyword>
<evidence type="ECO:0000259" key="24">
    <source>
        <dbReference type="Pfam" id="PF21144"/>
    </source>
</evidence>
<evidence type="ECO:0000256" key="5">
    <source>
        <dbReference type="ARBA" id="ARBA00022741"/>
    </source>
</evidence>
<dbReference type="CDD" id="cd18808">
    <property type="entry name" value="SF1_C_Upf1"/>
    <property type="match status" value="1"/>
</dbReference>
<dbReference type="InterPro" id="IPR047187">
    <property type="entry name" value="SF1_C_Upf1"/>
</dbReference>
<evidence type="ECO:0000313" key="26">
    <source>
        <dbReference type="Proteomes" id="UP000594454"/>
    </source>
</evidence>
<accession>A0A7R8V471</accession>
<dbReference type="InterPro" id="IPR048967">
    <property type="entry name" value="Aquarius_insert"/>
</dbReference>
<dbReference type="GO" id="GO:0008380">
    <property type="term" value="P:RNA splicing"/>
    <property type="evidence" value="ECO:0007669"/>
    <property type="project" value="UniProtKB-KW"/>
</dbReference>
<dbReference type="GO" id="GO:0003729">
    <property type="term" value="F:mRNA binding"/>
    <property type="evidence" value="ECO:0007669"/>
    <property type="project" value="TreeGrafter"/>
</dbReference>
<evidence type="ECO:0000259" key="22">
    <source>
        <dbReference type="Pfam" id="PF16399"/>
    </source>
</evidence>
<dbReference type="SUPFAM" id="SSF52540">
    <property type="entry name" value="P-loop containing nucleoside triphosphate hydrolases"/>
    <property type="match status" value="1"/>
</dbReference>
<evidence type="ECO:0000256" key="9">
    <source>
        <dbReference type="ARBA" id="ARBA00022884"/>
    </source>
</evidence>
<evidence type="ECO:0000259" key="21">
    <source>
        <dbReference type="Pfam" id="PF13087"/>
    </source>
</evidence>
<dbReference type="InterPro" id="IPR032174">
    <property type="entry name" value="Aquarius_N"/>
</dbReference>
<evidence type="ECO:0000256" key="8">
    <source>
        <dbReference type="ARBA" id="ARBA00022840"/>
    </source>
</evidence>
<feature type="domain" description="RNA helicase aquarius beta-barrel" evidence="23">
    <location>
        <begin position="193"/>
        <end position="357"/>
    </location>
</feature>
<name>A0A7R8V471_HERIL</name>
<dbReference type="Pfam" id="PF13086">
    <property type="entry name" value="AAA_11"/>
    <property type="match status" value="1"/>
</dbReference>
<keyword evidence="7" id="KW-0347">Helicase</keyword>
<dbReference type="OrthoDB" id="1879at2759"/>
<dbReference type="InterPro" id="IPR045055">
    <property type="entry name" value="DNA2/NAM7-like"/>
</dbReference>
<evidence type="ECO:0000256" key="1">
    <source>
        <dbReference type="ARBA" id="ARBA00004642"/>
    </source>
</evidence>
<dbReference type="PANTHER" id="PTHR10887:SF5">
    <property type="entry name" value="RNA HELICASE AQUARIUS"/>
    <property type="match status" value="1"/>
</dbReference>
<dbReference type="Pfam" id="PF21143">
    <property type="entry name" value="Aquarius_N_2nd"/>
    <property type="match status" value="1"/>
</dbReference>
<feature type="domain" description="DNA2/NAM7 helicase helicase" evidence="20">
    <location>
        <begin position="498"/>
        <end position="799"/>
    </location>
</feature>
<dbReference type="AlphaFoldDB" id="A0A7R8V471"/>
<evidence type="ECO:0000256" key="10">
    <source>
        <dbReference type="ARBA" id="ARBA00022990"/>
    </source>
</evidence>
<evidence type="ECO:0000256" key="18">
    <source>
        <dbReference type="ARBA" id="ARBA00083796"/>
    </source>
</evidence>
<dbReference type="FunCoup" id="A0A7R8V471">
    <property type="interactions" value="1995"/>
</dbReference>
<evidence type="ECO:0000256" key="3">
    <source>
        <dbReference type="ARBA" id="ARBA00022664"/>
    </source>
</evidence>
<feature type="domain" description="RNA helicase aquarius insertion" evidence="24">
    <location>
        <begin position="405"/>
        <end position="486"/>
    </location>
</feature>
<dbReference type="GO" id="GO:0005524">
    <property type="term" value="F:ATP binding"/>
    <property type="evidence" value="ECO:0007669"/>
    <property type="project" value="UniProtKB-KW"/>
</dbReference>
<gene>
    <name evidence="25" type="ORF">HERILL_LOCUS14903</name>
</gene>
<dbReference type="GO" id="GO:0003724">
    <property type="term" value="F:RNA helicase activity"/>
    <property type="evidence" value="ECO:0007669"/>
    <property type="project" value="UniProtKB-EC"/>
</dbReference>
<comment type="similarity">
    <text evidence="15">Belongs to the CWF11 family.</text>
</comment>
<keyword evidence="12" id="KW-0539">Nucleus</keyword>
<evidence type="ECO:0000256" key="11">
    <source>
        <dbReference type="ARBA" id="ARBA00023187"/>
    </source>
</evidence>
<evidence type="ECO:0000259" key="20">
    <source>
        <dbReference type="Pfam" id="PF13086"/>
    </source>
</evidence>
<evidence type="ECO:0000256" key="17">
    <source>
        <dbReference type="ARBA" id="ARBA00069875"/>
    </source>
</evidence>
<evidence type="ECO:0000313" key="25">
    <source>
        <dbReference type="EMBL" id="CAD7092551.1"/>
    </source>
</evidence>
<reference evidence="25 26" key="1">
    <citation type="submission" date="2020-11" db="EMBL/GenBank/DDBJ databases">
        <authorList>
            <person name="Wallbank WR R."/>
            <person name="Pardo Diaz C."/>
            <person name="Kozak K."/>
            <person name="Martin S."/>
            <person name="Jiggins C."/>
            <person name="Moest M."/>
            <person name="Warren A I."/>
            <person name="Generalovic N T."/>
            <person name="Byers J.R.P. K."/>
            <person name="Montejo-Kovacevich G."/>
            <person name="Yen C E."/>
        </authorList>
    </citation>
    <scope>NUCLEOTIDE SEQUENCE [LARGE SCALE GENOMIC DNA]</scope>
</reference>
<dbReference type="Pfam" id="PF16399">
    <property type="entry name" value="Aquarius_N_1st"/>
    <property type="match status" value="1"/>
</dbReference>
<dbReference type="GO" id="GO:0005654">
    <property type="term" value="C:nucleoplasm"/>
    <property type="evidence" value="ECO:0007669"/>
    <property type="project" value="UniProtKB-SubCell"/>
</dbReference>
<feature type="domain" description="DNA2/NAM7 helicase-like C-terminal" evidence="21">
    <location>
        <begin position="808"/>
        <end position="999"/>
    </location>
</feature>
<keyword evidence="4" id="KW-0747">Spliceosome</keyword>
<dbReference type="PANTHER" id="PTHR10887">
    <property type="entry name" value="DNA2/NAM7 HELICASE FAMILY"/>
    <property type="match status" value="1"/>
</dbReference>
<dbReference type="InterPro" id="IPR041679">
    <property type="entry name" value="DNA2/NAM7-like_C"/>
</dbReference>
<evidence type="ECO:0000256" key="6">
    <source>
        <dbReference type="ARBA" id="ARBA00022801"/>
    </source>
</evidence>
<dbReference type="InParanoid" id="A0A7R8V471"/>
<dbReference type="InterPro" id="IPR027417">
    <property type="entry name" value="P-loop_NTPase"/>
</dbReference>
<sequence length="1136" mass="131767">MLRFYSRFEINDVTGDPLTDHDMTQLHYSKITSLQRAAFAKFPDLKLFALSNVASVDTREALEKHFGALEGESLLKIACFLNLVPEKLEEPFQWHRHDKEFLRELLISRHERRSSQLEALNEMPLYPTEEIIWDENVVPSEYYSGEGCLALPKLNLQFLTLHDYLLRNFNLFRLESTYEIRQDITDAVSRMLPWQSEDGDIVYGGWARMALPISSFAVVEVAKPHIGEKKPSRVRADVSVTLSVRKEIKEEWESLRKHDVCFLLTIKPTQPIGTKYNIREPFIPQVGLVNVRGCEIEGLLDANGRVIEDNPEPRAPLPGEQRTYRVWLDCNQYRLDIDGLQEGKPDVYEGFNIIMRRKPKENNFKAVLETIRHLMNTECVVPPWLHDILLGYGDPGAAHYSRMPNQERILDFNDTFLDLNHLKHSFPTYTIEIKNEGKEEIQPPFRTTFEDVPLRDDDGEAINENIRKNIIVEPYVFESRGPYIYNMPKKNTIRFTPTQIEAIRAGMQPGLTLVVGPPGTGKTDVAVQIISNLYHNHPNQRTLIVTHSNQALNQLFEKIMALDIDERHLLRLGHGEEALETEKDFSRYGRVNYVLAKRLNLLDQVQKLQESLSVPGDNAYTCETAGYFYLYHVIARWEKFTSQVEQISQLEDWKSEFEAQFPFGRFFHDAPQPLFKGDSFKEYMNIAESCFRYISRIFTELEEFRAFELLRSGLDRSKYLLVKEAKIIAMTCTHAALKRKELVNLGFKYDNILMEEAAQILEIETFIPLLLQNPMDGFNRLKRWIMIGDHHQLPPVIKNMAFQKYSNMEQSLFTRLVRLGVPTVDLDGQGRARPTMSSLYKWRYKILDDLDYIKTGEEYQKANSGFAYEYQLINVDDFNGVGESEPNPFFYQNLAEAEYIVAVYMYMRLLGYPAEKISILTTYNGQKHLIRDVVNLRCGQNPLIGWPHKVTTVDKYQGQQNDYILISLVRTKAVGHLRDVRRLVVAMSRARLGLYIFGRVSLFKNCFELQPTFKLLTTRPQTLQLIADEIYPGERKVTDSIENIVNINNMTEMAEFVYKIYMQKIEALKESMETVQKMYEELPVEKEAEEAMEVDGESTSQETEESSKKGESTKKFVETPIKNLIDEQDLPEEEKE</sequence>
<dbReference type="Proteomes" id="UP000594454">
    <property type="component" value="Chromosome 6"/>
</dbReference>
<dbReference type="EC" id="3.6.4.13" evidence="2"/>
<feature type="domain" description="RNA helicase aquarius N-terminal" evidence="22">
    <location>
        <begin position="1"/>
        <end position="113"/>
    </location>
</feature>
<evidence type="ECO:0000256" key="14">
    <source>
        <dbReference type="ARBA" id="ARBA00057313"/>
    </source>
</evidence>
<feature type="compositionally biased region" description="Acidic residues" evidence="19">
    <location>
        <begin position="1126"/>
        <end position="1136"/>
    </location>
</feature>
<comment type="subunit">
    <text evidence="16">Identified in the spliceosome C complex. Component of the XAB2 complex, a multimeric protein complex composed of XAB2, PRPF19, AQR, ZNF830, ISY1, and PPIE. Identified in a pentameric intron-binding (IB) complex composed of AQR, XAB2, ISY1, ZNF830 and PPIE that is incorporated into the spliceosome as a preassembled complex. The IB complex does not contain PRPF19. Within the spliceosome, interacts with SNRPA1, SF3B1, SF3B3, SF3A1 and SF3A2.</text>
</comment>
<comment type="function">
    <text evidence="14">Involved in pre-mRNA splicing as component of the spliceosome. Intron-binding spliceosomal protein required to link pre-mRNA splicing and snoRNP (small nucleolar ribonucleoprotein) biogenesis. Plays a key role in position-dependent assembly of intron-encoded box C/D small snoRNP, splicing being required for snoRNP assembly. May act by helping the folding of the snoRNA sequence. Binds to intron of pre-mRNAs in a sequence-independent manner, contacting the region between snoRNA and the branchpoint of introns (40 nucleotides upstream of the branchpoint) during the late stages of splicing. Has ATP-dependent RNA helicase activity and can unwind double-stranded RNA molecules with a 3' overhang (in vitro).</text>
</comment>
<dbReference type="Gene3D" id="3.40.50.300">
    <property type="entry name" value="P-loop containing nucleotide triphosphate hydrolases"/>
    <property type="match status" value="2"/>
</dbReference>
<keyword evidence="8" id="KW-0067">ATP-binding</keyword>
<evidence type="ECO:0000256" key="2">
    <source>
        <dbReference type="ARBA" id="ARBA00012552"/>
    </source>
</evidence>
<evidence type="ECO:0000256" key="13">
    <source>
        <dbReference type="ARBA" id="ARBA00047984"/>
    </source>
</evidence>
<keyword evidence="26" id="KW-1185">Reference proteome</keyword>
<comment type="subcellular location">
    <subcellularLocation>
        <location evidence="1">Nucleus</location>
        <location evidence="1">Nucleoplasm</location>
    </subcellularLocation>
</comment>
<dbReference type="InterPro" id="IPR041677">
    <property type="entry name" value="DNA2/NAM7_AAA_11"/>
</dbReference>
<dbReference type="GO" id="GO:0016787">
    <property type="term" value="F:hydrolase activity"/>
    <property type="evidence" value="ECO:0007669"/>
    <property type="project" value="UniProtKB-KW"/>
</dbReference>
<protein>
    <recommendedName>
        <fullName evidence="17">RNA helicase aquarius</fullName>
        <ecNumber evidence="2">3.6.4.13</ecNumber>
    </recommendedName>
    <alternativeName>
        <fullName evidence="18">Intron-binding protein of 160 kDa</fullName>
    </alternativeName>
</protein>
<dbReference type="GO" id="GO:0006397">
    <property type="term" value="P:mRNA processing"/>
    <property type="evidence" value="ECO:0007669"/>
    <property type="project" value="UniProtKB-KW"/>
</dbReference>
<proteinExistence type="inferred from homology"/>
<evidence type="ECO:0000256" key="12">
    <source>
        <dbReference type="ARBA" id="ARBA00023242"/>
    </source>
</evidence>
<evidence type="ECO:0000256" key="15">
    <source>
        <dbReference type="ARBA" id="ARBA00061244"/>
    </source>
</evidence>
<evidence type="ECO:0000259" key="23">
    <source>
        <dbReference type="Pfam" id="PF21143"/>
    </source>
</evidence>
<keyword evidence="5" id="KW-0547">Nucleotide-binding</keyword>
<dbReference type="Pfam" id="PF13087">
    <property type="entry name" value="AAA_12"/>
    <property type="match status" value="1"/>
</dbReference>
<keyword evidence="11" id="KW-0508">mRNA splicing</keyword>
<evidence type="ECO:0000256" key="7">
    <source>
        <dbReference type="ARBA" id="ARBA00022806"/>
    </source>
</evidence>
<keyword evidence="10" id="KW-0007">Acetylation</keyword>
<comment type="catalytic activity">
    <reaction evidence="13">
        <text>ATP + H2O = ADP + phosphate + H(+)</text>
        <dbReference type="Rhea" id="RHEA:13065"/>
        <dbReference type="ChEBI" id="CHEBI:15377"/>
        <dbReference type="ChEBI" id="CHEBI:15378"/>
        <dbReference type="ChEBI" id="CHEBI:30616"/>
        <dbReference type="ChEBI" id="CHEBI:43474"/>
        <dbReference type="ChEBI" id="CHEBI:456216"/>
        <dbReference type="EC" id="3.6.4.13"/>
    </reaction>
</comment>
<dbReference type="Pfam" id="PF21144">
    <property type="entry name" value="Aquarius_N_3rd"/>
    <property type="match status" value="1"/>
</dbReference>
<organism evidence="25 26">
    <name type="scientific">Hermetia illucens</name>
    <name type="common">Black soldier fly</name>
    <dbReference type="NCBI Taxonomy" id="343691"/>
    <lineage>
        <taxon>Eukaryota</taxon>
        <taxon>Metazoa</taxon>
        <taxon>Ecdysozoa</taxon>
        <taxon>Arthropoda</taxon>
        <taxon>Hexapoda</taxon>
        <taxon>Insecta</taxon>
        <taxon>Pterygota</taxon>
        <taxon>Neoptera</taxon>
        <taxon>Endopterygota</taxon>
        <taxon>Diptera</taxon>
        <taxon>Brachycera</taxon>
        <taxon>Stratiomyomorpha</taxon>
        <taxon>Stratiomyidae</taxon>
        <taxon>Hermetiinae</taxon>
        <taxon>Hermetia</taxon>
    </lineage>
</organism>
<evidence type="ECO:0000256" key="4">
    <source>
        <dbReference type="ARBA" id="ARBA00022728"/>
    </source>
</evidence>
<feature type="compositionally biased region" description="Acidic residues" evidence="19">
    <location>
        <begin position="1087"/>
        <end position="1096"/>
    </location>
</feature>
<feature type="compositionally biased region" description="Basic and acidic residues" evidence="19">
    <location>
        <begin position="1105"/>
        <end position="1117"/>
    </location>
</feature>
<dbReference type="CDD" id="cd17935">
    <property type="entry name" value="EEXXQc_AQR"/>
    <property type="match status" value="1"/>
</dbReference>
<feature type="region of interest" description="Disordered" evidence="19">
    <location>
        <begin position="1084"/>
        <end position="1136"/>
    </location>
</feature>
<dbReference type="InterPro" id="IPR048966">
    <property type="entry name" value="Aquarius_b-barrel"/>
</dbReference>
<evidence type="ECO:0000256" key="19">
    <source>
        <dbReference type="SAM" id="MobiDB-lite"/>
    </source>
</evidence>
<keyword evidence="9" id="KW-0694">RNA-binding</keyword>
<evidence type="ECO:0000256" key="16">
    <source>
        <dbReference type="ARBA" id="ARBA00063921"/>
    </source>
</evidence>
<dbReference type="FunFam" id="3.40.50.300:FF:000396">
    <property type="entry name" value="RNA helicase aquarius"/>
    <property type="match status" value="1"/>
</dbReference>
<dbReference type="GO" id="GO:0071013">
    <property type="term" value="C:catalytic step 2 spliceosome"/>
    <property type="evidence" value="ECO:0007669"/>
    <property type="project" value="TreeGrafter"/>
</dbReference>